<protein>
    <submittedName>
        <fullName evidence="2">Alpha/Beta hydrolase protein</fullName>
    </submittedName>
</protein>
<comment type="caution">
    <text evidence="2">The sequence shown here is derived from an EMBL/GenBank/DDBJ whole genome shotgun (WGS) entry which is preliminary data.</text>
</comment>
<dbReference type="Pfam" id="PF00561">
    <property type="entry name" value="Abhydrolase_1"/>
    <property type="match status" value="1"/>
</dbReference>
<sequence length="306" mass="34192">MRGDTHEHHIPIELNGSNFTYLFPVKLFEFQTQHGQTLEMAFMDVPPTGPSNNQTAILLHGKNFCGATWNATVIVLASAGYRVILPDQIVYQLAPNTLALLDILQIDEVTVIGHSMGGMLAARFSLLYPNRVYKLVLTNPIGLENWIALGVPYPTTDSLWTSEKATTYASIRGYQQATYYVGTWDPSYDVWVYMLLSIYTGSRSGQFTWNSELVTDMVLTQPVVYEFVDLKVKTSMMIREKNNTAIGKASAPPEVQKTLGRYYILGPKVAAMIPGAMYVGFKDLGHSPQIQAPDRYHDALLGWLKT</sequence>
<dbReference type="OrthoDB" id="10249433at2759"/>
<accession>A0A9P7YP24</accession>
<dbReference type="AlphaFoldDB" id="A0A9P7YP24"/>
<evidence type="ECO:0000313" key="3">
    <source>
        <dbReference type="Proteomes" id="UP000824998"/>
    </source>
</evidence>
<name>A0A9P7YP24_9HELO</name>
<dbReference type="PANTHER" id="PTHR43194">
    <property type="entry name" value="HYDROLASE ALPHA/BETA FOLD FAMILY"/>
    <property type="match status" value="1"/>
</dbReference>
<gene>
    <name evidence="2" type="ORF">BJ875DRAFT_502899</name>
</gene>
<keyword evidence="3" id="KW-1185">Reference proteome</keyword>
<dbReference type="GO" id="GO:0016787">
    <property type="term" value="F:hydrolase activity"/>
    <property type="evidence" value="ECO:0007669"/>
    <property type="project" value="UniProtKB-KW"/>
</dbReference>
<dbReference type="InterPro" id="IPR050228">
    <property type="entry name" value="Carboxylesterase_BioH"/>
</dbReference>
<evidence type="ECO:0000313" key="2">
    <source>
        <dbReference type="EMBL" id="KAG9237082.1"/>
    </source>
</evidence>
<reference evidence="2" key="1">
    <citation type="journal article" date="2021" name="IMA Fungus">
        <title>Genomic characterization of three marine fungi, including Emericellopsis atlantica sp. nov. with signatures of a generalist lifestyle and marine biomass degradation.</title>
        <authorList>
            <person name="Hagestad O.C."/>
            <person name="Hou L."/>
            <person name="Andersen J.H."/>
            <person name="Hansen E.H."/>
            <person name="Altermark B."/>
            <person name="Li C."/>
            <person name="Kuhnert E."/>
            <person name="Cox R.J."/>
            <person name="Crous P.W."/>
            <person name="Spatafora J.W."/>
            <person name="Lail K."/>
            <person name="Amirebrahimi M."/>
            <person name="Lipzen A."/>
            <person name="Pangilinan J."/>
            <person name="Andreopoulos W."/>
            <person name="Hayes R.D."/>
            <person name="Ng V."/>
            <person name="Grigoriev I.V."/>
            <person name="Jackson S.A."/>
            <person name="Sutton T.D.S."/>
            <person name="Dobson A.D.W."/>
            <person name="Rama T."/>
        </authorList>
    </citation>
    <scope>NUCLEOTIDE SEQUENCE</scope>
    <source>
        <strain evidence="2">TRa018bII</strain>
    </source>
</reference>
<dbReference type="Proteomes" id="UP000824998">
    <property type="component" value="Unassembled WGS sequence"/>
</dbReference>
<evidence type="ECO:0000259" key="1">
    <source>
        <dbReference type="Pfam" id="PF00561"/>
    </source>
</evidence>
<dbReference type="PANTHER" id="PTHR43194:SF5">
    <property type="entry name" value="PIMELOYL-[ACYL-CARRIER PROTEIN] METHYL ESTER ESTERASE"/>
    <property type="match status" value="1"/>
</dbReference>
<dbReference type="EMBL" id="MU251393">
    <property type="protein sequence ID" value="KAG9237082.1"/>
    <property type="molecule type" value="Genomic_DNA"/>
</dbReference>
<keyword evidence="2" id="KW-0378">Hydrolase</keyword>
<dbReference type="Gene3D" id="3.40.50.1820">
    <property type="entry name" value="alpha/beta hydrolase"/>
    <property type="match status" value="1"/>
</dbReference>
<dbReference type="InterPro" id="IPR000073">
    <property type="entry name" value="AB_hydrolase_1"/>
</dbReference>
<dbReference type="InterPro" id="IPR029058">
    <property type="entry name" value="AB_hydrolase_fold"/>
</dbReference>
<organism evidence="2 3">
    <name type="scientific">Amylocarpus encephaloides</name>
    <dbReference type="NCBI Taxonomy" id="45428"/>
    <lineage>
        <taxon>Eukaryota</taxon>
        <taxon>Fungi</taxon>
        <taxon>Dikarya</taxon>
        <taxon>Ascomycota</taxon>
        <taxon>Pezizomycotina</taxon>
        <taxon>Leotiomycetes</taxon>
        <taxon>Helotiales</taxon>
        <taxon>Helotiales incertae sedis</taxon>
        <taxon>Amylocarpus</taxon>
    </lineage>
</organism>
<feature type="domain" description="AB hydrolase-1" evidence="1">
    <location>
        <begin position="99"/>
        <end position="153"/>
    </location>
</feature>
<dbReference type="SUPFAM" id="SSF53474">
    <property type="entry name" value="alpha/beta-Hydrolases"/>
    <property type="match status" value="1"/>
</dbReference>
<proteinExistence type="predicted"/>